<dbReference type="Proteomes" id="UP000574390">
    <property type="component" value="Unassembled WGS sequence"/>
</dbReference>
<proteinExistence type="predicted"/>
<comment type="caution">
    <text evidence="1">The sequence shown here is derived from an EMBL/GenBank/DDBJ whole genome shotgun (WGS) entry which is preliminary data.</text>
</comment>
<name>A0A7J6QD67_PEROL</name>
<evidence type="ECO:0000313" key="1">
    <source>
        <dbReference type="EMBL" id="KAF4706509.1"/>
    </source>
</evidence>
<evidence type="ECO:0000313" key="2">
    <source>
        <dbReference type="Proteomes" id="UP000574390"/>
    </source>
</evidence>
<gene>
    <name evidence="1" type="ORF">FOZ62_023825</name>
</gene>
<dbReference type="AlphaFoldDB" id="A0A7J6QD67"/>
<sequence length="622" mass="70878">MSVQRGLLRFSRVARSGAGDVKPRWTLPSKDYLKYCYQPSIPDKHYFGAHWNYVPATMWLRARRPAMENMGKSMYGVVKESAQYVTRPLGQFVQYNCPGFLHKVVAVFGLWMAYSLTLRYTYGDMNNNWFYLDKMHSYAQANELADKGFWDTKQQAQAKKEKEYSDTCNRLNDLWDKAISEATEARSFGKLYCLVREPSYNIRRGPSSVECEALKVDEEDALPLEGVPNKVQWRFGMIPYGSDNPDTQLFPTPEEEQPAGAYQFMDPSSYGDYIERVDNKPNPLRKARHLFTSAYMPPTKDICIASIYWQHVEEATHLFGHGIRHIIQAVNGTLKLGQLLVLLSNYSVLTPRAETLGNLRTPELSPCNISLPDKATFPEEDKRRGQKSQKWACGVEVSRLLRMQKAPSSILGTSMMYKDYNVLMMVSRLLCMQKVPSSNLNTSITYIEKNMLLSSSLEEDKGPYFHRACGVEVSRLLRMQKAPSSIFGTSMMYKDYNVLMSSFPGDEKGGHFRRACGVVVSRLLCMQKAPSLNLGTSMTNIKKNMLLNSFSEENKGPYFHRACGVELSRLLCMQKAFSEEDKGPYLHRACGVELSRLLRMPNSQLESKSITGHCCAPMYEEH</sequence>
<protein>
    <submittedName>
        <fullName evidence="1">Uncharacterized protein</fullName>
    </submittedName>
</protein>
<reference evidence="1 2" key="1">
    <citation type="submission" date="2020-04" db="EMBL/GenBank/DDBJ databases">
        <title>Perkinsus olseni comparative genomics.</title>
        <authorList>
            <person name="Bogema D.R."/>
        </authorList>
    </citation>
    <scope>NUCLEOTIDE SEQUENCE [LARGE SCALE GENOMIC DNA]</scope>
    <source>
        <strain evidence="1">ATCC PRA-205</strain>
    </source>
</reference>
<organism evidence="1 2">
    <name type="scientific">Perkinsus olseni</name>
    <name type="common">Perkinsus atlanticus</name>
    <dbReference type="NCBI Taxonomy" id="32597"/>
    <lineage>
        <taxon>Eukaryota</taxon>
        <taxon>Sar</taxon>
        <taxon>Alveolata</taxon>
        <taxon>Perkinsozoa</taxon>
        <taxon>Perkinsea</taxon>
        <taxon>Perkinsida</taxon>
        <taxon>Perkinsidae</taxon>
        <taxon>Perkinsus</taxon>
    </lineage>
</organism>
<accession>A0A7J6QD67</accession>
<dbReference type="EMBL" id="JABANM010030285">
    <property type="protein sequence ID" value="KAF4706509.1"/>
    <property type="molecule type" value="Genomic_DNA"/>
</dbReference>